<dbReference type="OrthoDB" id="7106228at2"/>
<gene>
    <name evidence="1" type="ORF">SAMN05216217_1372</name>
</gene>
<dbReference type="EMBL" id="FOUI01000037">
    <property type="protein sequence ID" value="SFM91999.1"/>
    <property type="molecule type" value="Genomic_DNA"/>
</dbReference>
<dbReference type="RefSeq" id="WP_143069628.1">
    <property type="nucleotide sequence ID" value="NZ_FOUI01000037.1"/>
</dbReference>
<dbReference type="AlphaFoldDB" id="A0A1I4USP4"/>
<proteinExistence type="predicted"/>
<sequence length="107" mass="11629">MEIERVTGADLLALTINLGHNVGSVSVIGDACPTIWGENSLIEELLLAESNFRKSTPLDYEFFPQSFTNGYNSNSFIAGLLNHVGLPAATPNNVPGFDKPVPIEHFR</sequence>
<accession>A0A1I4USP4</accession>
<dbReference type="Proteomes" id="UP000243629">
    <property type="component" value="Unassembled WGS sequence"/>
</dbReference>
<evidence type="ECO:0000313" key="2">
    <source>
        <dbReference type="Proteomes" id="UP000243629"/>
    </source>
</evidence>
<evidence type="ECO:0000313" key="1">
    <source>
        <dbReference type="EMBL" id="SFM91999.1"/>
    </source>
</evidence>
<keyword evidence="2" id="KW-1185">Reference proteome</keyword>
<name>A0A1I4USP4_9GAMM</name>
<reference evidence="2" key="1">
    <citation type="submission" date="2016-10" db="EMBL/GenBank/DDBJ databases">
        <authorList>
            <person name="Varghese N."/>
            <person name="Submissions S."/>
        </authorList>
    </citation>
    <scope>NUCLEOTIDE SEQUENCE [LARGE SCALE GENOMIC DNA]</scope>
    <source>
        <strain evidence="2">DSM 24213</strain>
    </source>
</reference>
<organism evidence="1 2">
    <name type="scientific">Halopseudomonas yangmingensis</name>
    <dbReference type="NCBI Taxonomy" id="1720063"/>
    <lineage>
        <taxon>Bacteria</taxon>
        <taxon>Pseudomonadati</taxon>
        <taxon>Pseudomonadota</taxon>
        <taxon>Gammaproteobacteria</taxon>
        <taxon>Pseudomonadales</taxon>
        <taxon>Pseudomonadaceae</taxon>
        <taxon>Halopseudomonas</taxon>
    </lineage>
</organism>
<protein>
    <submittedName>
        <fullName evidence="1">Uncharacterized protein</fullName>
    </submittedName>
</protein>